<dbReference type="AlphaFoldDB" id="A0AAJ4W4W6"/>
<dbReference type="KEGG" id="mpw:MPR_2249"/>
<accession>A0AAJ4W4W6</accession>
<dbReference type="Gene3D" id="3.90.180.10">
    <property type="entry name" value="Medium-chain alcohol dehydrogenases, catalytic domain"/>
    <property type="match status" value="1"/>
</dbReference>
<name>A0AAJ4W4W6_MYRPR</name>
<evidence type="ECO:0000313" key="3">
    <source>
        <dbReference type="Proteomes" id="UP000183496"/>
    </source>
</evidence>
<comment type="caution">
    <text evidence="2">The sequence shown here is derived from an EMBL/GenBank/DDBJ whole genome shotgun (WGS) entry which is preliminary data.</text>
</comment>
<dbReference type="InterPro" id="IPR011032">
    <property type="entry name" value="GroES-like_sf"/>
</dbReference>
<dbReference type="SUPFAM" id="SSF51735">
    <property type="entry name" value="NAD(P)-binding Rossmann-fold domains"/>
    <property type="match status" value="1"/>
</dbReference>
<protein>
    <submittedName>
        <fullName evidence="2">NADPH:quinone reductase</fullName>
    </submittedName>
</protein>
<proteinExistence type="predicted"/>
<dbReference type="SUPFAM" id="SSF50129">
    <property type="entry name" value="GroES-like"/>
    <property type="match status" value="1"/>
</dbReference>
<dbReference type="Pfam" id="PF00107">
    <property type="entry name" value="ADH_zinc_N"/>
    <property type="match status" value="1"/>
</dbReference>
<dbReference type="InterPro" id="IPR013149">
    <property type="entry name" value="ADH-like_C"/>
</dbReference>
<evidence type="ECO:0000313" key="2">
    <source>
        <dbReference type="EMBL" id="SER11735.1"/>
    </source>
</evidence>
<feature type="domain" description="Enoyl reductase (ER)" evidence="1">
    <location>
        <begin position="10"/>
        <end position="322"/>
    </location>
</feature>
<dbReference type="InterPro" id="IPR036291">
    <property type="entry name" value="NAD(P)-bd_dom_sf"/>
</dbReference>
<dbReference type="PANTHER" id="PTHR43677">
    <property type="entry name" value="SHORT-CHAIN DEHYDROGENASE/REDUCTASE"/>
    <property type="match status" value="1"/>
</dbReference>
<gene>
    <name evidence="2" type="ORF">SAMN04488089_109143</name>
</gene>
<reference evidence="2 3" key="1">
    <citation type="submission" date="2016-10" db="EMBL/GenBank/DDBJ databases">
        <authorList>
            <person name="Varghese N."/>
            <person name="Submissions S."/>
        </authorList>
    </citation>
    <scope>NUCLEOTIDE SEQUENCE [LARGE SCALE GENOMIC DNA]</scope>
    <source>
        <strain evidence="3">DSM 19823 / KCTC 23066 / CCTCC M 208030 / D25</strain>
    </source>
</reference>
<organism evidence="2 3">
    <name type="scientific">Myroides profundi</name>
    <dbReference type="NCBI Taxonomy" id="480520"/>
    <lineage>
        <taxon>Bacteria</taxon>
        <taxon>Pseudomonadati</taxon>
        <taxon>Bacteroidota</taxon>
        <taxon>Flavobacteriia</taxon>
        <taxon>Flavobacteriales</taxon>
        <taxon>Flavobacteriaceae</taxon>
        <taxon>Myroides</taxon>
    </lineage>
</organism>
<dbReference type="SMART" id="SM00829">
    <property type="entry name" value="PKS_ER"/>
    <property type="match status" value="1"/>
</dbReference>
<dbReference type="Proteomes" id="UP000183496">
    <property type="component" value="Unassembled WGS sequence"/>
</dbReference>
<keyword evidence="3" id="KW-1185">Reference proteome</keyword>
<dbReference type="EMBL" id="FOFY01000009">
    <property type="protein sequence ID" value="SER11735.1"/>
    <property type="molecule type" value="Genomic_DNA"/>
</dbReference>
<evidence type="ECO:0000259" key="1">
    <source>
        <dbReference type="SMART" id="SM00829"/>
    </source>
</evidence>
<dbReference type="PANTHER" id="PTHR43677:SF11">
    <property type="entry name" value="ZINC-CONTAINING ALCOHOL DEHYDROGENASE"/>
    <property type="match status" value="1"/>
</dbReference>
<sequence length="325" mass="35147">MKAVIVKEKGQNPVYTTDFKSVEVSSSEEVLMKIKAVSIKNLDRAIASGKHYSVSTKPFAPFVIGTDGVGELPDGTMAYGFGLQGMLSEYAIVDKNQLVPLPKGIDLAMAATMPNALMGSVIAMVVRARLQKGEVVLINGATGVTGQVAVQMAKHYGASKVIVTGRNEEALSSLKELGADEVISLHQNKETLVTAFSQVHQETPIDVVIDYLWGDSASAILTALKGKGKYQHRTRFVNVGAMSGDMMELSSSILRGTDIMLLGSGIGSWTDEEMVRFFKVLLPEAFDLAVAGKLRLETVSYPWQEISEVWDMPLSSGKRLVMITE</sequence>
<dbReference type="InterPro" id="IPR051397">
    <property type="entry name" value="Zn-ADH-like_protein"/>
</dbReference>
<dbReference type="RefSeq" id="WP_041892611.1">
    <property type="nucleotide sequence ID" value="NZ_CP010817.1"/>
</dbReference>
<dbReference type="GO" id="GO:0016491">
    <property type="term" value="F:oxidoreductase activity"/>
    <property type="evidence" value="ECO:0007669"/>
    <property type="project" value="InterPro"/>
</dbReference>
<dbReference type="InterPro" id="IPR020843">
    <property type="entry name" value="ER"/>
</dbReference>